<keyword evidence="3" id="KW-1185">Reference proteome</keyword>
<sequence>MERRCAGLLNDVAARLRDGEEVDFHRGFSEALTIATVGDFVGVPEEDRARLVTSAYAALRAAPEASSETLALADEHSKKIDSYLVHLISQRKAEPRDDLTSFFARMLDDGIEEISEDEVIATLWILWVGGFHNASASISHGIRHLLSDRGLRRWMTDDVSVSSFVNETLRYNPALLITPLLRIAVRDVDLGEGIMLRSGSGVRVVIGAANRDPEMFTAPDIFDPTRDNRGVLSFGLGPNFCPGASLARLQMATALRQVVNRFPGLAVAAEPTWSPLLFNHQPLTLPVVLREESDMAVIA</sequence>
<evidence type="ECO:0000256" key="1">
    <source>
        <dbReference type="ARBA" id="ARBA00010617"/>
    </source>
</evidence>
<dbReference type="Gene3D" id="1.10.630.10">
    <property type="entry name" value="Cytochrome P450"/>
    <property type="match status" value="1"/>
</dbReference>
<dbReference type="InterPro" id="IPR002397">
    <property type="entry name" value="Cyt_P450_B"/>
</dbReference>
<dbReference type="InterPro" id="IPR036396">
    <property type="entry name" value="Cyt_P450_sf"/>
</dbReference>
<dbReference type="PRINTS" id="PR00385">
    <property type="entry name" value="P450"/>
</dbReference>
<accession>A0ABQ2V8X1</accession>
<dbReference type="PANTHER" id="PTHR46696">
    <property type="entry name" value="P450, PUTATIVE (EUROFUNG)-RELATED"/>
    <property type="match status" value="1"/>
</dbReference>
<dbReference type="Pfam" id="PF00067">
    <property type="entry name" value="p450"/>
    <property type="match status" value="1"/>
</dbReference>
<proteinExistence type="inferred from homology"/>
<evidence type="ECO:0000313" key="2">
    <source>
        <dbReference type="EMBL" id="GGU74011.1"/>
    </source>
</evidence>
<comment type="caution">
    <text evidence="2">The sequence shown here is derived from an EMBL/GenBank/DDBJ whole genome shotgun (WGS) entry which is preliminary data.</text>
</comment>
<protein>
    <recommendedName>
        <fullName evidence="4">Cytochrome P450</fullName>
    </recommendedName>
</protein>
<dbReference type="EMBL" id="BMRE01000054">
    <property type="protein sequence ID" value="GGU74011.1"/>
    <property type="molecule type" value="Genomic_DNA"/>
</dbReference>
<reference evidence="3" key="1">
    <citation type="journal article" date="2019" name="Int. J. Syst. Evol. Microbiol.">
        <title>The Global Catalogue of Microorganisms (GCM) 10K type strain sequencing project: providing services to taxonomists for standard genome sequencing and annotation.</title>
        <authorList>
            <consortium name="The Broad Institute Genomics Platform"/>
            <consortium name="The Broad Institute Genome Sequencing Center for Infectious Disease"/>
            <person name="Wu L."/>
            <person name="Ma J."/>
        </authorList>
    </citation>
    <scope>NUCLEOTIDE SEQUENCE [LARGE SCALE GENOMIC DNA]</scope>
    <source>
        <strain evidence="3">JCM 3296</strain>
    </source>
</reference>
<organism evidence="2 3">
    <name type="scientific">Lentzea flava</name>
    <dbReference type="NCBI Taxonomy" id="103732"/>
    <lineage>
        <taxon>Bacteria</taxon>
        <taxon>Bacillati</taxon>
        <taxon>Actinomycetota</taxon>
        <taxon>Actinomycetes</taxon>
        <taxon>Pseudonocardiales</taxon>
        <taxon>Pseudonocardiaceae</taxon>
        <taxon>Lentzea</taxon>
    </lineage>
</organism>
<dbReference type="Proteomes" id="UP000649573">
    <property type="component" value="Unassembled WGS sequence"/>
</dbReference>
<comment type="similarity">
    <text evidence="1">Belongs to the cytochrome P450 family.</text>
</comment>
<dbReference type="PRINTS" id="PR00359">
    <property type="entry name" value="BP450"/>
</dbReference>
<evidence type="ECO:0000313" key="3">
    <source>
        <dbReference type="Proteomes" id="UP000649573"/>
    </source>
</evidence>
<name>A0ABQ2V8X1_9PSEU</name>
<dbReference type="SUPFAM" id="SSF48264">
    <property type="entry name" value="Cytochrome P450"/>
    <property type="match status" value="1"/>
</dbReference>
<gene>
    <name evidence="2" type="ORF">GCM10010178_76840</name>
</gene>
<evidence type="ECO:0008006" key="4">
    <source>
        <dbReference type="Google" id="ProtNLM"/>
    </source>
</evidence>
<dbReference type="PANTHER" id="PTHR46696:SF1">
    <property type="entry name" value="CYTOCHROME P450 YJIB-RELATED"/>
    <property type="match status" value="1"/>
</dbReference>
<dbReference type="InterPro" id="IPR001128">
    <property type="entry name" value="Cyt_P450"/>
</dbReference>